<dbReference type="EMBL" id="HBIP01013561">
    <property type="protein sequence ID" value="CAE0492722.1"/>
    <property type="molecule type" value="Transcribed_RNA"/>
</dbReference>
<sequence>MASTRAPLLALLALLCAGSARAQITLCISEGNENDCKNALENAYGTDDQNANEYACIKRDSDDLCLQAVEQGDAHATIVGGNQLYSANAKYNLAAIAAESASDDLGDASYWGVALTKRSMCATMDGNAVGGPITGLDDSLRGKKACHTGYRKTSGWFLPVGKLADKGLMDFSKWVEEAANHEPRPVRVDAETVEKFWDDNVCAPGKTAYGPQIGANGEGELYGTIGQDGGGLCKRCKTDCTSNSPYAGYDGALHCIDDEDNNDITGGDIAFVKHSTVRDYNGPALNTDKNDFVGICDAGCMTLFDAEGNPTKDGDQFRYEKCSTGKSASNAMVSSRGFVETEEYTKLMTALGLNNNEVANVATSTPSVTAEETVGVWGSDTKQLRKIANPATTTGFKEFFTAYDQFREIRNSEFANNNNKDEVKVCVPRNDDSELVRRCTDVMNVQYGTSELYFNCMAASSVEACQQGIKDGTYDITTLGGNGLYTSYEEFELEPLVAEIYITGEPASYFGIGVVKASQCGNGLTFTGKNTASLQGKDSCHTGYRKTAGWFLPVGSLLSEGIIPEAVQSENGDVRTDASTVADFFGRVCAPRATDDGPKVNGEIWEPLCELCKESGGSDPCAANPTQEVNPYYDYTGAFKCMKEGSDDAPRVGWVKHTTLDDYNRQFPSDRQSVADYAILCTDGCRAWTEENYKDPKCNNGESASQAVIARAGYESSSVGGKVKTALLNGGNVKLAAIEIAGQENFFWSASTDEVRDVSSQAFEDDFFQAYSEFKSVFNLPQGGSPDAKGSVDVEYTISFANNRPLNEALEDSIEEDIEEEARKACDAAGTACPDADFDGDVTCTADCENSSRRSLLATQVKASGTVKNVVVNNDVSNSMKQVSSLGGGTVDQDQTKVNDSSSASMARMGLGGCIALVLGVLVAMA</sequence>
<evidence type="ECO:0000313" key="3">
    <source>
        <dbReference type="EMBL" id="CAE0492722.1"/>
    </source>
</evidence>
<dbReference type="PANTHER" id="PTHR11485">
    <property type="entry name" value="TRANSFERRIN"/>
    <property type="match status" value="1"/>
</dbReference>
<evidence type="ECO:0000259" key="2">
    <source>
        <dbReference type="PROSITE" id="PS51408"/>
    </source>
</evidence>
<organism evidence="3">
    <name type="scientific">Dunaliella tertiolecta</name>
    <name type="common">Green alga</name>
    <dbReference type="NCBI Taxonomy" id="3047"/>
    <lineage>
        <taxon>Eukaryota</taxon>
        <taxon>Viridiplantae</taxon>
        <taxon>Chlorophyta</taxon>
        <taxon>core chlorophytes</taxon>
        <taxon>Chlorophyceae</taxon>
        <taxon>CS clade</taxon>
        <taxon>Chlamydomonadales</taxon>
        <taxon>Dunaliellaceae</taxon>
        <taxon>Dunaliella</taxon>
    </lineage>
</organism>
<feature type="chain" id="PRO_5030823651" description="Transferrin-like domain-containing protein" evidence="1">
    <location>
        <begin position="23"/>
        <end position="926"/>
    </location>
</feature>
<dbReference type="Pfam" id="PF00405">
    <property type="entry name" value="Transferrin"/>
    <property type="match status" value="2"/>
</dbReference>
<accession>A0A7S3VMA3</accession>
<feature type="domain" description="Transferrin-like" evidence="2">
    <location>
        <begin position="24"/>
        <end position="420"/>
    </location>
</feature>
<dbReference type="PRINTS" id="PR00422">
    <property type="entry name" value="TRANSFERRIN"/>
</dbReference>
<dbReference type="InterPro" id="IPR001156">
    <property type="entry name" value="Transferrin-like_dom"/>
</dbReference>
<keyword evidence="1" id="KW-0732">Signal</keyword>
<dbReference type="PANTHER" id="PTHR11485:SF29">
    <property type="entry name" value="TRANSFERRIN 2"/>
    <property type="match status" value="1"/>
</dbReference>
<proteinExistence type="predicted"/>
<dbReference type="PROSITE" id="PS51408">
    <property type="entry name" value="TRANSFERRIN_LIKE_4"/>
    <property type="match status" value="2"/>
</dbReference>
<reference evidence="3" key="1">
    <citation type="submission" date="2021-01" db="EMBL/GenBank/DDBJ databases">
        <authorList>
            <person name="Corre E."/>
            <person name="Pelletier E."/>
            <person name="Niang G."/>
            <person name="Scheremetjew M."/>
            <person name="Finn R."/>
            <person name="Kale V."/>
            <person name="Holt S."/>
            <person name="Cochrane G."/>
            <person name="Meng A."/>
            <person name="Brown T."/>
            <person name="Cohen L."/>
        </authorList>
    </citation>
    <scope>NUCLEOTIDE SEQUENCE</scope>
    <source>
        <strain evidence="3">CCMP1320</strain>
    </source>
</reference>
<dbReference type="SUPFAM" id="SSF53850">
    <property type="entry name" value="Periplasmic binding protein-like II"/>
    <property type="match status" value="2"/>
</dbReference>
<feature type="domain" description="Transferrin-like" evidence="2">
    <location>
        <begin position="423"/>
        <end position="776"/>
    </location>
</feature>
<feature type="signal peptide" evidence="1">
    <location>
        <begin position="1"/>
        <end position="22"/>
    </location>
</feature>
<name>A0A7S3VMA3_DUNTE</name>
<evidence type="ECO:0000256" key="1">
    <source>
        <dbReference type="SAM" id="SignalP"/>
    </source>
</evidence>
<dbReference type="SMART" id="SM00094">
    <property type="entry name" value="TR_FER"/>
    <property type="match status" value="1"/>
</dbReference>
<dbReference type="CDD" id="cd13529">
    <property type="entry name" value="PBP2_transferrin"/>
    <property type="match status" value="2"/>
</dbReference>
<gene>
    <name evidence="3" type="ORF">DTER00134_LOCUS7795</name>
</gene>
<dbReference type="AlphaFoldDB" id="A0A7S3VMA3"/>
<protein>
    <recommendedName>
        <fullName evidence="2">Transferrin-like domain-containing protein</fullName>
    </recommendedName>
</protein>
<dbReference type="Gene3D" id="3.40.190.10">
    <property type="entry name" value="Periplasmic binding protein-like II"/>
    <property type="match status" value="4"/>
</dbReference>